<reference evidence="2 3" key="1">
    <citation type="submission" date="2019-02" db="EMBL/GenBank/DDBJ databases">
        <title>Novel genomic isolates of S. pyogenes and S. dysgalactiae subsp. equisimilis associated to necrotising fasciitis (NSTI).</title>
        <authorList>
            <person name="Barrantes I."/>
        </authorList>
    </citation>
    <scope>NUCLEOTIDE SEQUENCE [LARGE SCALE GENOMIC DNA]</scope>
    <source>
        <strain evidence="2 3">SPY5003</strain>
    </source>
</reference>
<evidence type="ECO:0000256" key="1">
    <source>
        <dbReference type="SAM" id="MobiDB-lite"/>
    </source>
</evidence>
<comment type="caution">
    <text evidence="2">The sequence shown here is derived from an EMBL/GenBank/DDBJ whole genome shotgun (WGS) entry which is preliminary data.</text>
</comment>
<dbReference type="Proteomes" id="UP000325300">
    <property type="component" value="Unassembled WGS sequence"/>
</dbReference>
<dbReference type="AlphaFoldDB" id="A0A5S4T8E3"/>
<name>A0A5S4T8E3_STRPY</name>
<dbReference type="EMBL" id="SJLI01000319">
    <property type="protein sequence ID" value="TYK91453.1"/>
    <property type="molecule type" value="Genomic_DNA"/>
</dbReference>
<organism evidence="2 3">
    <name type="scientific">Streptococcus pyogenes</name>
    <dbReference type="NCBI Taxonomy" id="1314"/>
    <lineage>
        <taxon>Bacteria</taxon>
        <taxon>Bacillati</taxon>
        <taxon>Bacillota</taxon>
        <taxon>Bacilli</taxon>
        <taxon>Lactobacillales</taxon>
        <taxon>Streptococcaceae</taxon>
        <taxon>Streptococcus</taxon>
    </lineage>
</organism>
<evidence type="ECO:0000313" key="3">
    <source>
        <dbReference type="Proteomes" id="UP000325300"/>
    </source>
</evidence>
<feature type="non-terminal residue" evidence="2">
    <location>
        <position position="148"/>
    </location>
</feature>
<protein>
    <submittedName>
        <fullName evidence="2">Nuclease</fullName>
    </submittedName>
</protein>
<sequence length="148" mass="15595">MLNRKFFTYASLLALVAVPTVVEEVTLQQHPVYAEEVVVPKSEEPVATGVEENSSATTPLAPVETTQPAPTTPADSGNTTVAAKEETPVSPEVMADANGSQPVSDVRVSPEGKPYTVTGKIISVVNGWGGNGFYIQDSNGTGLYIYPE</sequence>
<feature type="region of interest" description="Disordered" evidence="1">
    <location>
        <begin position="44"/>
        <end position="111"/>
    </location>
</feature>
<accession>A0A5S4T8E3</accession>
<evidence type="ECO:0000313" key="2">
    <source>
        <dbReference type="EMBL" id="TYK91453.1"/>
    </source>
</evidence>
<feature type="compositionally biased region" description="Polar residues" evidence="1">
    <location>
        <begin position="51"/>
        <end position="81"/>
    </location>
</feature>
<proteinExistence type="predicted"/>
<gene>
    <name evidence="2" type="ORF">E0F67_10795</name>
</gene>